<keyword evidence="4" id="KW-1185">Reference proteome</keyword>
<feature type="chain" id="PRO_5019780425" description="YncE family protein" evidence="2">
    <location>
        <begin position="20"/>
        <end position="445"/>
    </location>
</feature>
<dbReference type="InterPro" id="IPR011044">
    <property type="entry name" value="Quino_amine_DH_bsu"/>
</dbReference>
<dbReference type="PROSITE" id="PS51257">
    <property type="entry name" value="PROKAR_LIPOPROTEIN"/>
    <property type="match status" value="1"/>
</dbReference>
<feature type="signal peptide" evidence="2">
    <location>
        <begin position="1"/>
        <end position="19"/>
    </location>
</feature>
<evidence type="ECO:0000313" key="3">
    <source>
        <dbReference type="EMBL" id="RKP46921.1"/>
    </source>
</evidence>
<dbReference type="SUPFAM" id="SSF50969">
    <property type="entry name" value="YVTN repeat-like/Quinoprotein amine dehydrogenase"/>
    <property type="match status" value="1"/>
</dbReference>
<name>A0A494XBB6_9BURK</name>
<evidence type="ECO:0008006" key="5">
    <source>
        <dbReference type="Google" id="ProtNLM"/>
    </source>
</evidence>
<evidence type="ECO:0000256" key="2">
    <source>
        <dbReference type="SAM" id="SignalP"/>
    </source>
</evidence>
<organism evidence="3 4">
    <name type="scientific">Trinickia fusca</name>
    <dbReference type="NCBI Taxonomy" id="2419777"/>
    <lineage>
        <taxon>Bacteria</taxon>
        <taxon>Pseudomonadati</taxon>
        <taxon>Pseudomonadota</taxon>
        <taxon>Betaproteobacteria</taxon>
        <taxon>Burkholderiales</taxon>
        <taxon>Burkholderiaceae</taxon>
        <taxon>Trinickia</taxon>
    </lineage>
</organism>
<feature type="compositionally biased region" description="Low complexity" evidence="1">
    <location>
        <begin position="18"/>
        <end position="40"/>
    </location>
</feature>
<protein>
    <recommendedName>
        <fullName evidence="5">YncE family protein</fullName>
    </recommendedName>
</protein>
<proteinExistence type="predicted"/>
<dbReference type="AlphaFoldDB" id="A0A494XBB6"/>
<gene>
    <name evidence="3" type="ORF">D7S89_16360</name>
</gene>
<dbReference type="InterPro" id="IPR051200">
    <property type="entry name" value="Host-pathogen_enzymatic-act"/>
</dbReference>
<accession>A0A494XBB6</accession>
<evidence type="ECO:0000313" key="4">
    <source>
        <dbReference type="Proteomes" id="UP000280434"/>
    </source>
</evidence>
<dbReference type="OrthoDB" id="145213at2"/>
<dbReference type="PANTHER" id="PTHR47197:SF3">
    <property type="entry name" value="DIHYDRO-HEME D1 DEHYDROGENASE"/>
    <property type="match status" value="1"/>
</dbReference>
<dbReference type="EMBL" id="RBZV01000006">
    <property type="protein sequence ID" value="RKP46921.1"/>
    <property type="molecule type" value="Genomic_DNA"/>
</dbReference>
<dbReference type="PANTHER" id="PTHR47197">
    <property type="entry name" value="PROTEIN NIRF"/>
    <property type="match status" value="1"/>
</dbReference>
<evidence type="ECO:0000256" key="1">
    <source>
        <dbReference type="SAM" id="MobiDB-lite"/>
    </source>
</evidence>
<dbReference type="Gene3D" id="2.130.10.10">
    <property type="entry name" value="YVTN repeat-like/Quinoprotein amine dehydrogenase"/>
    <property type="match status" value="2"/>
</dbReference>
<comment type="caution">
    <text evidence="3">The sequence shown here is derived from an EMBL/GenBank/DDBJ whole genome shotgun (WGS) entry which is preliminary data.</text>
</comment>
<keyword evidence="2" id="KW-0732">Signal</keyword>
<feature type="region of interest" description="Disordered" evidence="1">
    <location>
        <begin position="18"/>
        <end position="46"/>
    </location>
</feature>
<dbReference type="Proteomes" id="UP000280434">
    <property type="component" value="Unassembled WGS sequence"/>
</dbReference>
<reference evidence="3 4" key="1">
    <citation type="submission" date="2018-10" db="EMBL/GenBank/DDBJ databases">
        <title>Paraburkholderia sp. 7MK8-2, isolated from soil.</title>
        <authorList>
            <person name="Gao Z.-H."/>
            <person name="Qiu L.-H."/>
        </authorList>
    </citation>
    <scope>NUCLEOTIDE SEQUENCE [LARGE SCALE GENOMIC DNA]</scope>
    <source>
        <strain evidence="3 4">7MK8-2</strain>
    </source>
</reference>
<sequence>MRYLSISLLVCSLAACSSGNDGQSSPQTPTSTPTSTQSPPATTLSIGPAATLSLPGNVFQAVVTKDGQYAFVSLSNVSSGSNSGAAGSSSAEIAVLNKSSGNWQVQGYVPLQGTSQATGMALFPDQTTLAVAAETAGLALINVQDAIAGNATPVYVQQGASVSASGNGSIDVAVSNDNKYVFVANEYGKIGNATTTGNLGVVSIQEDSTGHASGALMGNISTGQSTIPGLTLSPDGATLYVANEESFKSTVAQLAGYSNPETGFACSLTTSSTTYSGSVSVIDVAQAEAQPDGSAIISTVAAGCETVRVAVSPDNKTVWATARSSNAIYAFDATKLRSDPNNAFISVAYSGGTEPVGIAMFPSGKYVAVSNSNRSQASNLGSNGLPLQGVQNVTIFDISTPSNPLAVQTVKSGIFPRSLSISPDGTTLLIPNFDSNTLEIAPVTQ</sequence>
<dbReference type="InterPro" id="IPR015943">
    <property type="entry name" value="WD40/YVTN_repeat-like_dom_sf"/>
</dbReference>